<feature type="compositionally biased region" description="Low complexity" evidence="4">
    <location>
        <begin position="286"/>
        <end position="311"/>
    </location>
</feature>
<evidence type="ECO:0000313" key="6">
    <source>
        <dbReference type="Proteomes" id="UP001530400"/>
    </source>
</evidence>
<feature type="region of interest" description="Disordered" evidence="4">
    <location>
        <begin position="416"/>
        <end position="531"/>
    </location>
</feature>
<keyword evidence="6" id="KW-1185">Reference proteome</keyword>
<dbReference type="EMBL" id="JALLPJ020001043">
    <property type="protein sequence ID" value="KAL3777464.1"/>
    <property type="molecule type" value="Genomic_DNA"/>
</dbReference>
<keyword evidence="2 3" id="KW-0802">TPR repeat</keyword>
<evidence type="ECO:0000313" key="5">
    <source>
        <dbReference type="EMBL" id="KAL3777464.1"/>
    </source>
</evidence>
<feature type="region of interest" description="Disordered" evidence="4">
    <location>
        <begin position="1589"/>
        <end position="1617"/>
    </location>
</feature>
<dbReference type="Pfam" id="PF13424">
    <property type="entry name" value="TPR_12"/>
    <property type="match status" value="2"/>
</dbReference>
<proteinExistence type="predicted"/>
<dbReference type="Gene3D" id="1.25.40.10">
    <property type="entry name" value="Tetratricopeptide repeat domain"/>
    <property type="match status" value="5"/>
</dbReference>
<dbReference type="PANTHER" id="PTHR45641:SF19">
    <property type="entry name" value="NEPHROCYSTIN-3"/>
    <property type="match status" value="1"/>
</dbReference>
<gene>
    <name evidence="5" type="ORF">ACHAWO_010215</name>
</gene>
<sequence length="2447" mass="271316">MGKLLGSSTKPQGDGNSKANSSEVLTFNNTNSPQNNNSQQDNSSSNSNNNLSASLVTSVNIAAETARLVLLDQSTPSSLPNLQKQQDEDNCKYWGGVASGFDSENHPVSKTVTFSSPQPPSNKQTFSSSLHKLDISVPSGFTDNSTEIMGISGTNIITGTTKKEENDKNNNIASTPPLVAFQNLPMTRYIPPHNHEHDHRNHITGIEVTNHYDAAAALSAALASSNYAQASANNNKINNNDLGELQTMNQKKMGFKSGNDGSDDSVENNHVVLTPSNYKVEKKDGTSSSSGSGSNTSNSTTDGGAADAAGARLNSLPTREEAVQEMRERRSSFETLNDDSFTEYLTKAYNPVYKSTSPGEAASGDGQSHVAEKKQTMGSDLYDDFLNHNFNDRTESDSVNSKMLPQDNVDAITSRRNSNQTEGGDSISICSSNDSGNGRGENESNTSSYGSSDFSPITMSFGSSSDDGKQDQGNANMAGILGTLAKPSPPLAVGRGDASYGAGTEDEDSRNEEEREGVTTTVGPRPLVDGSKLSMHLAPSRSASKIDKPAVARATAAIPTNPQYVPLFESFDRNLAQSLEGHSDKERMFEMSQHFLSSFAAVLGVIGDKKHKRAKSPSNDGASDVDTGLTHYDWWSEIAKEVLGYNIGVVNNEMSDDQQAKLDGAEHQAELTAVGVPTIVVRSMWASCFFNGDVDEDEVEKTLESIQDNLVNNLHYLAETEESSIPCLYLTLPLYKEYAWYTLLCRPTEAGSVDRIVADWHSKFAAFLREALLLTDKDGHESLVLRKYSAYALPKHTAFGKHGVGQDGEPTLDDSDDRLQMIELDVVKKLLCNDAFTDARAGLLEVAPTRQQQLDETLCSEDDKTLVRAIRAFRRSKENNYLPATVIHIKDIERLLSFGEKGTDNEVMSGCVEAVAMWRRKLLHNCGAGKASSTVQSTELSDHSKPESCSVYRVRGNCITVAKNLLAKDDAWSLNDTSEESVQTRKSSRGRKSRNKSIDSAAITTAINTDVCQLKTELSIGRSILSLAKFAQSCSSKDANHVSAILQEEVSLCLRDAINVLASISRALQVIMSVGDLEEEDLDDSITPPGGPTLCVQRFALARAEAKPLFTMSGIFLAECWLTLGKLSSSQSTTKHHNDKLLMVACFDRALLILSSSKEIPSKQLLEPLTKHKALLQSNINHSMGVCLYEAGIFDRSERCLNDATALRRKLLDRLRNQGDDAQDKPEDGILATLSNNLASYFFSPPRAVSQELLSNVMGHCVKQCCSLLPKKLIEKSEADDLELSLSLTLEYAALTYHANQTYQKALANFQEALILRSLHVGKNSLDKASLHFNTGVVHDDLEQYHQAINRYHESLRIRLNYLKTVPPGESSDIEDSVLLTLKCMAHVYKLLEDLDNAIAFYIKALLLLKSKASRHTEAVDRWQMMGMRFDLSVPAPTAMFDEMRRDDFSGDAWKRHFQTINKKILCHSFCESEAKPNRSLVKLEKELSKMHSMIVALIQKKKHSTPSLPQSHQTASPLHSHSQKVSISPASSVTLETLPKSQLGNLFDTALMSSSFCLGRSRMATQRYDEAVDQFEIALRTKWALDPAMSSDSDSEASSSRISSVRSKIGSRNMSEDEPEEGQLYYALGLANAMLDDHERAVRCFITSLRYLRRTLRMVDSLEVARVLFDTAASYYYLCDFDQAEIHWSDCLRILGNNEVDGGFAMRRGIVLYCLVLCQSVQKTSYDPNMYSMLNEAQTLLSTTVDKTILAYMEFLTGLFLYQVSSRVPIRLRPQIPAKLRTAAIVNSAGTLTWEEMNKTALSLFEQVKNECWFDQSLEETANMNDLKHLPVSAHVCLLEGQVLELMGRSNSAMSSYEEALNLYCIACGRQNAYSASVMHRMGMLCSNSKDGGHKALGFFNGAISTRKQILGGNDPRLAESLYCSATVLALHHRYESAMERYHEALRIQMTTVGQSSSEVANTLTSMGLCHYNHKSYDLALTCFMGALKVRNHRVTHLSRSIEDSKKKAITSINLTSSSQETENSRSSFDQLDEVYTEETALGDIYFNLGNVHLQLGDHSQSMNYFIKARDLKWRHVGGGSTEKIMKRYLWSDIDEDELLGLAHCLHNIGLLFDMKKEHDRSLPHYEEALTIKNALAGFSDSGGSDFSLADEKDNFILRCLDDNTELPVISKATLSTAMTHIRMASVYAKKKLYNYSLRHYCHALKIQRKVLGRDHFTISVLLNNMGNILNRTRAQDQHSDTVEHLYKESLRITSLSLGKSHERAASTLFNIGELYSSKQQYDQAIGYYRCALSVYRDKYSTRLRQRLCGSFNGITPSNSGDAEDDSAEVLSTGDQIVLHNTSFTTKEIQKQYSLVSEALRKATREDVVRRRGETWFYDSNEYWLRFEVLLFQFMEMLSTYVVDPTNSAVKNMITQSQQRIESAASHAIITAADALDYQFQLMLQE</sequence>
<feature type="region of interest" description="Disordered" evidence="4">
    <location>
        <begin position="252"/>
        <end position="335"/>
    </location>
</feature>
<feature type="region of interest" description="Disordered" evidence="4">
    <location>
        <begin position="1"/>
        <end position="51"/>
    </location>
</feature>
<evidence type="ECO:0000256" key="1">
    <source>
        <dbReference type="ARBA" id="ARBA00022737"/>
    </source>
</evidence>
<feature type="compositionally biased region" description="Basic and acidic residues" evidence="4">
    <location>
        <begin position="318"/>
        <end position="332"/>
    </location>
</feature>
<dbReference type="SUPFAM" id="SSF48452">
    <property type="entry name" value="TPR-like"/>
    <property type="match status" value="5"/>
</dbReference>
<accession>A0ABD3NQB2</accession>
<feature type="compositionally biased region" description="Low complexity" evidence="4">
    <location>
        <begin position="1591"/>
        <end position="1612"/>
    </location>
</feature>
<dbReference type="PANTHER" id="PTHR45641">
    <property type="entry name" value="TETRATRICOPEPTIDE REPEAT PROTEIN (AFU_ORTHOLOGUE AFUA_6G03870)"/>
    <property type="match status" value="1"/>
</dbReference>
<name>A0ABD3NQB2_9STRA</name>
<feature type="repeat" description="TPR" evidence="3">
    <location>
        <begin position="2044"/>
        <end position="2077"/>
    </location>
</feature>
<dbReference type="SMART" id="SM00028">
    <property type="entry name" value="TPR"/>
    <property type="match status" value="14"/>
</dbReference>
<evidence type="ECO:0000256" key="2">
    <source>
        <dbReference type="ARBA" id="ARBA00022803"/>
    </source>
</evidence>
<dbReference type="InterPro" id="IPR011990">
    <property type="entry name" value="TPR-like_helical_dom_sf"/>
</dbReference>
<dbReference type="PROSITE" id="PS50005">
    <property type="entry name" value="TPR"/>
    <property type="match status" value="2"/>
</dbReference>
<keyword evidence="1" id="KW-0677">Repeat</keyword>
<feature type="compositionally biased region" description="Polar residues" evidence="4">
    <location>
        <begin position="416"/>
        <end position="436"/>
    </location>
</feature>
<evidence type="ECO:0000256" key="4">
    <source>
        <dbReference type="SAM" id="MobiDB-lite"/>
    </source>
</evidence>
<feature type="compositionally biased region" description="Polar residues" evidence="4">
    <location>
        <begin position="443"/>
        <end position="475"/>
    </location>
</feature>
<feature type="compositionally biased region" description="Polar residues" evidence="4">
    <location>
        <begin position="1"/>
        <end position="27"/>
    </location>
</feature>
<evidence type="ECO:0000256" key="3">
    <source>
        <dbReference type="PROSITE-ProRule" id="PRU00339"/>
    </source>
</evidence>
<organism evidence="5 6">
    <name type="scientific">Cyclotella atomus</name>
    <dbReference type="NCBI Taxonomy" id="382360"/>
    <lineage>
        <taxon>Eukaryota</taxon>
        <taxon>Sar</taxon>
        <taxon>Stramenopiles</taxon>
        <taxon>Ochrophyta</taxon>
        <taxon>Bacillariophyta</taxon>
        <taxon>Coscinodiscophyceae</taxon>
        <taxon>Thalassiosirophycidae</taxon>
        <taxon>Stephanodiscales</taxon>
        <taxon>Stephanodiscaceae</taxon>
        <taxon>Cyclotella</taxon>
    </lineage>
</organism>
<protein>
    <submittedName>
        <fullName evidence="5">Uncharacterized protein</fullName>
    </submittedName>
</protein>
<comment type="caution">
    <text evidence="5">The sequence shown here is derived from an EMBL/GenBank/DDBJ whole genome shotgun (WGS) entry which is preliminary data.</text>
</comment>
<feature type="compositionally biased region" description="Low complexity" evidence="4">
    <location>
        <begin position="28"/>
        <end position="51"/>
    </location>
</feature>
<reference evidence="5 6" key="1">
    <citation type="submission" date="2024-10" db="EMBL/GenBank/DDBJ databases">
        <title>Updated reference genomes for cyclostephanoid diatoms.</title>
        <authorList>
            <person name="Roberts W.R."/>
            <person name="Alverson A.J."/>
        </authorList>
    </citation>
    <scope>NUCLEOTIDE SEQUENCE [LARGE SCALE GENOMIC DNA]</scope>
    <source>
        <strain evidence="5 6">AJA010-31</strain>
    </source>
</reference>
<dbReference type="InterPro" id="IPR019734">
    <property type="entry name" value="TPR_rpt"/>
</dbReference>
<dbReference type="Pfam" id="PF13181">
    <property type="entry name" value="TPR_8"/>
    <property type="match status" value="2"/>
</dbReference>
<dbReference type="Proteomes" id="UP001530400">
    <property type="component" value="Unassembled WGS sequence"/>
</dbReference>
<feature type="repeat" description="TPR" evidence="3">
    <location>
        <begin position="2267"/>
        <end position="2300"/>
    </location>
</feature>